<organism evidence="1 2">
    <name type="scientific">Chrysochromulina tobinii</name>
    <dbReference type="NCBI Taxonomy" id="1460289"/>
    <lineage>
        <taxon>Eukaryota</taxon>
        <taxon>Haptista</taxon>
        <taxon>Haptophyta</taxon>
        <taxon>Prymnesiophyceae</taxon>
        <taxon>Prymnesiales</taxon>
        <taxon>Chrysochromulinaceae</taxon>
        <taxon>Chrysochromulina</taxon>
    </lineage>
</organism>
<dbReference type="Proteomes" id="UP000037460">
    <property type="component" value="Unassembled WGS sequence"/>
</dbReference>
<dbReference type="AlphaFoldDB" id="A0A0M0LPZ5"/>
<keyword evidence="2" id="KW-1185">Reference proteome</keyword>
<evidence type="ECO:0000313" key="2">
    <source>
        <dbReference type="Proteomes" id="UP000037460"/>
    </source>
</evidence>
<feature type="non-terminal residue" evidence="1">
    <location>
        <position position="110"/>
    </location>
</feature>
<proteinExistence type="predicted"/>
<name>A0A0M0LPZ5_9EUKA</name>
<evidence type="ECO:0000313" key="1">
    <source>
        <dbReference type="EMBL" id="KOO53140.1"/>
    </source>
</evidence>
<sequence>MAALAPSLWSRRLHDADADALRYRLLAAQLRPRQSQIRALRERVLAALSDEAAALDALEAAAERQQEQQQHALKYGQYLNVLSVHVAAASGGSISMLRLPPDADEIRHTL</sequence>
<accession>A0A0M0LPZ5</accession>
<gene>
    <name evidence="1" type="ORF">Ctob_013953</name>
</gene>
<protein>
    <submittedName>
        <fullName evidence="1">Uncharacterized protein</fullName>
    </submittedName>
</protein>
<comment type="caution">
    <text evidence="1">The sequence shown here is derived from an EMBL/GenBank/DDBJ whole genome shotgun (WGS) entry which is preliminary data.</text>
</comment>
<dbReference type="EMBL" id="JWZX01000361">
    <property type="protein sequence ID" value="KOO53140.1"/>
    <property type="molecule type" value="Genomic_DNA"/>
</dbReference>
<reference evidence="2" key="1">
    <citation type="journal article" date="2015" name="PLoS Genet.">
        <title>Genome Sequence and Transcriptome Analyses of Chrysochromulina tobin: Metabolic Tools for Enhanced Algal Fitness in the Prominent Order Prymnesiales (Haptophyceae).</title>
        <authorList>
            <person name="Hovde B.T."/>
            <person name="Deodato C.R."/>
            <person name="Hunsperger H.M."/>
            <person name="Ryken S.A."/>
            <person name="Yost W."/>
            <person name="Jha R.K."/>
            <person name="Patterson J."/>
            <person name="Monnat R.J. Jr."/>
            <person name="Barlow S.B."/>
            <person name="Starkenburg S.R."/>
            <person name="Cattolico R.A."/>
        </authorList>
    </citation>
    <scope>NUCLEOTIDE SEQUENCE</scope>
    <source>
        <strain evidence="2">CCMP291</strain>
    </source>
</reference>